<feature type="transmembrane region" description="Helical" evidence="6">
    <location>
        <begin position="488"/>
        <end position="511"/>
    </location>
</feature>
<feature type="transmembrane region" description="Helical" evidence="6">
    <location>
        <begin position="43"/>
        <end position="63"/>
    </location>
</feature>
<evidence type="ECO:0000256" key="2">
    <source>
        <dbReference type="ARBA" id="ARBA00022692"/>
    </source>
</evidence>
<accession>A0A2J6T2A9</accession>
<evidence type="ECO:0000256" key="3">
    <source>
        <dbReference type="ARBA" id="ARBA00022989"/>
    </source>
</evidence>
<dbReference type="GeneID" id="36586404"/>
<dbReference type="GO" id="GO:0016020">
    <property type="term" value="C:membrane"/>
    <property type="evidence" value="ECO:0007669"/>
    <property type="project" value="UniProtKB-SubCell"/>
</dbReference>
<feature type="region of interest" description="Disordered" evidence="5">
    <location>
        <begin position="1"/>
        <end position="26"/>
    </location>
</feature>
<dbReference type="PANTHER" id="PTHR23507:SF1">
    <property type="entry name" value="FI18259P1-RELATED"/>
    <property type="match status" value="1"/>
</dbReference>
<dbReference type="Pfam" id="PF07690">
    <property type="entry name" value="MFS_1"/>
    <property type="match status" value="1"/>
</dbReference>
<evidence type="ECO:0000256" key="6">
    <source>
        <dbReference type="SAM" id="Phobius"/>
    </source>
</evidence>
<dbReference type="InterPro" id="IPR011701">
    <property type="entry name" value="MFS"/>
</dbReference>
<sequence length="547" mass="59816">MTVPEPPSEPDDDEDAPLLPDIRPPHIRSPSSSLPFYQTRSRLIITLIIFAIIFILAFGGYLIGVPSIRLYEDIVCHHYYNRLEGKEHRGLGEDIEERLCKADLVQEELNFLLAGLHFLGTVPSLLTAVPYGLLADRIGRRPVLFLAISGLFLANLWSLMIMRFWRHIPVRLLWLDPIFTLIGGGEAVGSMMFYAIGSDVTPQAKRANIFLMGGGMGLFAEIIAPSIASFLMTKSPWIPLLIGISAFLPAAALLVFIPETLHMRSRESESATLTPDAVSERSFPIDEDDKPGFFGSIISQAVNSLKEVYGSLSVLHSLPILLLLLVFLIQPFGRQSASILLRYISNRFRWKLSQAGYLLSLRAFICTVLLFALLPSISHYLTKRLHFSSSQKDIILARFSVILLVVGALLIGMSPTIVGTIVGLVVFTLGAGTDALARSLVTSLVGQEHVGRLYAAIGLVETCGSLAAGPTFAALYTLGLRLQGPWVGLPFLALALICFVGAIGIWSFGCLKRKHPRDRTPSGEDEVEENTLLVMPDSAEAGAINIV</sequence>
<feature type="transmembrane region" description="Helical" evidence="6">
    <location>
        <begin position="395"/>
        <end position="411"/>
    </location>
</feature>
<dbReference type="AlphaFoldDB" id="A0A2J6T2A9"/>
<feature type="transmembrane region" description="Helical" evidence="6">
    <location>
        <begin position="453"/>
        <end position="476"/>
    </location>
</feature>
<dbReference type="RefSeq" id="XP_024734054.1">
    <property type="nucleotide sequence ID" value="XM_024878327.1"/>
</dbReference>
<dbReference type="OrthoDB" id="3026777at2759"/>
<name>A0A2J6T2A9_9HELO</name>
<dbReference type="GO" id="GO:0022857">
    <property type="term" value="F:transmembrane transporter activity"/>
    <property type="evidence" value="ECO:0007669"/>
    <property type="project" value="InterPro"/>
</dbReference>
<dbReference type="PANTHER" id="PTHR23507">
    <property type="entry name" value="ZGC:174356"/>
    <property type="match status" value="1"/>
</dbReference>
<feature type="transmembrane region" description="Helical" evidence="6">
    <location>
        <begin position="143"/>
        <end position="165"/>
    </location>
</feature>
<keyword evidence="4 6" id="KW-0472">Membrane</keyword>
<feature type="transmembrane region" description="Helical" evidence="6">
    <location>
        <begin position="308"/>
        <end position="332"/>
    </location>
</feature>
<evidence type="ECO:0000256" key="1">
    <source>
        <dbReference type="ARBA" id="ARBA00004141"/>
    </source>
</evidence>
<dbReference type="Gene3D" id="1.20.1250.20">
    <property type="entry name" value="MFS general substrate transporter like domains"/>
    <property type="match status" value="2"/>
</dbReference>
<evidence type="ECO:0000313" key="8">
    <source>
        <dbReference type="Proteomes" id="UP000235371"/>
    </source>
</evidence>
<evidence type="ECO:0000256" key="4">
    <source>
        <dbReference type="ARBA" id="ARBA00023136"/>
    </source>
</evidence>
<organism evidence="7 8">
    <name type="scientific">Hyaloscypha bicolor E</name>
    <dbReference type="NCBI Taxonomy" id="1095630"/>
    <lineage>
        <taxon>Eukaryota</taxon>
        <taxon>Fungi</taxon>
        <taxon>Dikarya</taxon>
        <taxon>Ascomycota</taxon>
        <taxon>Pezizomycotina</taxon>
        <taxon>Leotiomycetes</taxon>
        <taxon>Helotiales</taxon>
        <taxon>Hyaloscyphaceae</taxon>
        <taxon>Hyaloscypha</taxon>
        <taxon>Hyaloscypha bicolor</taxon>
    </lineage>
</organism>
<dbReference type="SUPFAM" id="SSF103473">
    <property type="entry name" value="MFS general substrate transporter"/>
    <property type="match status" value="1"/>
</dbReference>
<dbReference type="InterPro" id="IPR036259">
    <property type="entry name" value="MFS_trans_sf"/>
</dbReference>
<feature type="transmembrane region" description="Helical" evidence="6">
    <location>
        <begin position="209"/>
        <end position="231"/>
    </location>
</feature>
<dbReference type="InParanoid" id="A0A2J6T2A9"/>
<dbReference type="EMBL" id="KZ613847">
    <property type="protein sequence ID" value="PMD57150.1"/>
    <property type="molecule type" value="Genomic_DNA"/>
</dbReference>
<comment type="subcellular location">
    <subcellularLocation>
        <location evidence="1">Membrane</location>
        <topology evidence="1">Multi-pass membrane protein</topology>
    </subcellularLocation>
</comment>
<proteinExistence type="predicted"/>
<reference evidence="7 8" key="1">
    <citation type="submission" date="2016-04" db="EMBL/GenBank/DDBJ databases">
        <title>A degradative enzymes factory behind the ericoid mycorrhizal symbiosis.</title>
        <authorList>
            <consortium name="DOE Joint Genome Institute"/>
            <person name="Martino E."/>
            <person name="Morin E."/>
            <person name="Grelet G."/>
            <person name="Kuo A."/>
            <person name="Kohler A."/>
            <person name="Daghino S."/>
            <person name="Barry K."/>
            <person name="Choi C."/>
            <person name="Cichocki N."/>
            <person name="Clum A."/>
            <person name="Copeland A."/>
            <person name="Hainaut M."/>
            <person name="Haridas S."/>
            <person name="Labutti K."/>
            <person name="Lindquist E."/>
            <person name="Lipzen A."/>
            <person name="Khouja H.-R."/>
            <person name="Murat C."/>
            <person name="Ohm R."/>
            <person name="Olson A."/>
            <person name="Spatafora J."/>
            <person name="Veneault-Fourrey C."/>
            <person name="Henrissat B."/>
            <person name="Grigoriev I."/>
            <person name="Martin F."/>
            <person name="Perotto S."/>
        </authorList>
    </citation>
    <scope>NUCLEOTIDE SEQUENCE [LARGE SCALE GENOMIC DNA]</scope>
    <source>
        <strain evidence="7 8">E</strain>
    </source>
</reference>
<gene>
    <name evidence="7" type="ORF">K444DRAFT_594002</name>
</gene>
<feature type="transmembrane region" description="Helical" evidence="6">
    <location>
        <begin position="177"/>
        <end position="197"/>
    </location>
</feature>
<keyword evidence="8" id="KW-1185">Reference proteome</keyword>
<keyword evidence="2 6" id="KW-0812">Transmembrane</keyword>
<dbReference type="Proteomes" id="UP000235371">
    <property type="component" value="Unassembled WGS sequence"/>
</dbReference>
<feature type="transmembrane region" description="Helical" evidence="6">
    <location>
        <begin position="417"/>
        <end position="441"/>
    </location>
</feature>
<evidence type="ECO:0000256" key="5">
    <source>
        <dbReference type="SAM" id="MobiDB-lite"/>
    </source>
</evidence>
<feature type="transmembrane region" description="Helical" evidence="6">
    <location>
        <begin position="237"/>
        <end position="257"/>
    </location>
</feature>
<keyword evidence="3 6" id="KW-1133">Transmembrane helix</keyword>
<protein>
    <submittedName>
        <fullName evidence="7">MFS general substrate transporter</fullName>
    </submittedName>
</protein>
<evidence type="ECO:0000313" key="7">
    <source>
        <dbReference type="EMBL" id="PMD57150.1"/>
    </source>
</evidence>
<feature type="transmembrane region" description="Helical" evidence="6">
    <location>
        <begin position="111"/>
        <end position="131"/>
    </location>
</feature>
<feature type="transmembrane region" description="Helical" evidence="6">
    <location>
        <begin position="352"/>
        <end position="374"/>
    </location>
</feature>